<evidence type="ECO:0000259" key="1">
    <source>
        <dbReference type="Pfam" id="PF01872"/>
    </source>
</evidence>
<dbReference type="Gene3D" id="3.40.430.10">
    <property type="entry name" value="Dihydrofolate Reductase, subunit A"/>
    <property type="match status" value="1"/>
</dbReference>
<name>A0A402ASN6_9CHLR</name>
<proteinExistence type="predicted"/>
<feature type="domain" description="Bacterial bifunctional deaminase-reductase C-terminal" evidence="1">
    <location>
        <begin position="4"/>
        <end position="187"/>
    </location>
</feature>
<dbReference type="GO" id="GO:0009231">
    <property type="term" value="P:riboflavin biosynthetic process"/>
    <property type="evidence" value="ECO:0007669"/>
    <property type="project" value="InterPro"/>
</dbReference>
<dbReference type="Proteomes" id="UP000287188">
    <property type="component" value="Unassembled WGS sequence"/>
</dbReference>
<dbReference type="PANTHER" id="PTHR38011">
    <property type="entry name" value="DIHYDROFOLATE REDUCTASE FAMILY PROTEIN (AFU_ORTHOLOGUE AFUA_8G06820)"/>
    <property type="match status" value="1"/>
</dbReference>
<protein>
    <submittedName>
        <fullName evidence="2">Dihydrofolate reductase</fullName>
    </submittedName>
</protein>
<dbReference type="Pfam" id="PF01872">
    <property type="entry name" value="RibD_C"/>
    <property type="match status" value="1"/>
</dbReference>
<dbReference type="RefSeq" id="WP_126554679.1">
    <property type="nucleotide sequence ID" value="NZ_BIFS01000002.1"/>
</dbReference>
<dbReference type="AlphaFoldDB" id="A0A402ASN6"/>
<dbReference type="InterPro" id="IPR050765">
    <property type="entry name" value="Riboflavin_Biosynth_HTPR"/>
</dbReference>
<gene>
    <name evidence="2" type="ORF">KDK_59260</name>
</gene>
<comment type="caution">
    <text evidence="2">The sequence shown here is derived from an EMBL/GenBank/DDBJ whole genome shotgun (WGS) entry which is preliminary data.</text>
</comment>
<keyword evidence="3" id="KW-1185">Reference proteome</keyword>
<dbReference type="GO" id="GO:0008703">
    <property type="term" value="F:5-amino-6-(5-phosphoribosylamino)uracil reductase activity"/>
    <property type="evidence" value="ECO:0007669"/>
    <property type="project" value="InterPro"/>
</dbReference>
<dbReference type="EMBL" id="BIFS01000002">
    <property type="protein sequence ID" value="GCE22126.1"/>
    <property type="molecule type" value="Genomic_DNA"/>
</dbReference>
<dbReference type="InterPro" id="IPR002734">
    <property type="entry name" value="RibDG_C"/>
</dbReference>
<organism evidence="2 3">
    <name type="scientific">Dictyobacter kobayashii</name>
    <dbReference type="NCBI Taxonomy" id="2014872"/>
    <lineage>
        <taxon>Bacteria</taxon>
        <taxon>Bacillati</taxon>
        <taxon>Chloroflexota</taxon>
        <taxon>Ktedonobacteria</taxon>
        <taxon>Ktedonobacterales</taxon>
        <taxon>Dictyobacteraceae</taxon>
        <taxon>Dictyobacter</taxon>
    </lineage>
</organism>
<dbReference type="SUPFAM" id="SSF53597">
    <property type="entry name" value="Dihydrofolate reductase-like"/>
    <property type="match status" value="1"/>
</dbReference>
<dbReference type="OrthoDB" id="195113at2"/>
<reference evidence="3" key="1">
    <citation type="submission" date="2018-12" db="EMBL/GenBank/DDBJ databases">
        <title>Tengunoibacter tsumagoiensis gen. nov., sp. nov., Dictyobacter kobayashii sp. nov., D. alpinus sp. nov., and D. joshuensis sp. nov. and description of Dictyobacteraceae fam. nov. within the order Ktedonobacterales isolated from Tengu-no-mugimeshi.</title>
        <authorList>
            <person name="Wang C.M."/>
            <person name="Zheng Y."/>
            <person name="Sakai Y."/>
            <person name="Toyoda A."/>
            <person name="Minakuchi Y."/>
            <person name="Abe K."/>
            <person name="Yokota A."/>
            <person name="Yabe S."/>
        </authorList>
    </citation>
    <scope>NUCLEOTIDE SEQUENCE [LARGE SCALE GENOMIC DNA]</scope>
    <source>
        <strain evidence="3">Uno11</strain>
    </source>
</reference>
<sequence length="194" mass="21541">MRNIVVSEFVSLDNVIQAPGGAEEDTEGGFTHGGWTWPFWHDDIGAHFFEAMSQSDALLLGRKTWQIHGGAFEPMPAGDPFGDLMNSMPKYVVSTTLTTTSAWRNSTLISSQVVEEVRKLKAQPGKNIVIDGSSMLIHTLAEHDLIDEYSLHVYPIVLGSGKQLFPEGQRVDLRLIEARPLPSGVVFMRYARTR</sequence>
<dbReference type="InterPro" id="IPR024072">
    <property type="entry name" value="DHFR-like_dom_sf"/>
</dbReference>
<accession>A0A402ASN6</accession>
<evidence type="ECO:0000313" key="3">
    <source>
        <dbReference type="Proteomes" id="UP000287188"/>
    </source>
</evidence>
<dbReference type="PANTHER" id="PTHR38011:SF2">
    <property type="entry name" value="BIFUNCTIONAL DEAMINASE-REDUCTASE DOMAIN PROTEIN"/>
    <property type="match status" value="1"/>
</dbReference>
<evidence type="ECO:0000313" key="2">
    <source>
        <dbReference type="EMBL" id="GCE22126.1"/>
    </source>
</evidence>